<evidence type="ECO:0000313" key="2">
    <source>
        <dbReference type="EMBL" id="KOX77048.1"/>
    </source>
</evidence>
<name>A0A0N0BI51_9HYME</name>
<dbReference type="AlphaFoldDB" id="A0A0N0BI51"/>
<feature type="compositionally biased region" description="Basic and acidic residues" evidence="1">
    <location>
        <begin position="78"/>
        <end position="89"/>
    </location>
</feature>
<dbReference type="Proteomes" id="UP000053105">
    <property type="component" value="Unassembled WGS sequence"/>
</dbReference>
<gene>
    <name evidence="2" type="ORF">WN51_10442</name>
</gene>
<feature type="compositionally biased region" description="Basic and acidic residues" evidence="1">
    <location>
        <begin position="107"/>
        <end position="123"/>
    </location>
</feature>
<sequence>MRVLYVEAFGNCFPLTDGALEATKLEPSDPEDDEAMNAKITLCQGRAPEELGRWHVICRTDNAMLIEWNIGQPVSINHGKDKGIKEKGQTRGRTGRGTPGRGVVWTSREKEKERERERKEEMGASRARRRRSGGLEAASRCIASGPIVGPHNTVFWGLTHVPFRLTLRGGCWRWRGAKAVGVGLRTGPELRLDIHTSSYLGTHTQSGPLSVPITACTEGHDHACPFLSIPSSF</sequence>
<keyword evidence="3" id="KW-1185">Reference proteome</keyword>
<evidence type="ECO:0000256" key="1">
    <source>
        <dbReference type="SAM" id="MobiDB-lite"/>
    </source>
</evidence>
<dbReference type="EMBL" id="KQ435736">
    <property type="protein sequence ID" value="KOX77048.1"/>
    <property type="molecule type" value="Genomic_DNA"/>
</dbReference>
<reference evidence="2 3" key="1">
    <citation type="submission" date="2015-07" db="EMBL/GenBank/DDBJ databases">
        <title>The genome of Melipona quadrifasciata.</title>
        <authorList>
            <person name="Pan H."/>
            <person name="Kapheim K."/>
        </authorList>
    </citation>
    <scope>NUCLEOTIDE SEQUENCE [LARGE SCALE GENOMIC DNA]</scope>
    <source>
        <strain evidence="2">0111107301</strain>
        <tissue evidence="2">Whole body</tissue>
    </source>
</reference>
<protein>
    <submittedName>
        <fullName evidence="2">Uncharacterized protein</fullName>
    </submittedName>
</protein>
<accession>A0A0N0BI51</accession>
<organism evidence="2 3">
    <name type="scientific">Melipona quadrifasciata</name>
    <dbReference type="NCBI Taxonomy" id="166423"/>
    <lineage>
        <taxon>Eukaryota</taxon>
        <taxon>Metazoa</taxon>
        <taxon>Ecdysozoa</taxon>
        <taxon>Arthropoda</taxon>
        <taxon>Hexapoda</taxon>
        <taxon>Insecta</taxon>
        <taxon>Pterygota</taxon>
        <taxon>Neoptera</taxon>
        <taxon>Endopterygota</taxon>
        <taxon>Hymenoptera</taxon>
        <taxon>Apocrita</taxon>
        <taxon>Aculeata</taxon>
        <taxon>Apoidea</taxon>
        <taxon>Anthophila</taxon>
        <taxon>Apidae</taxon>
        <taxon>Melipona</taxon>
    </lineage>
</organism>
<feature type="region of interest" description="Disordered" evidence="1">
    <location>
        <begin position="78"/>
        <end position="132"/>
    </location>
</feature>
<proteinExistence type="predicted"/>
<evidence type="ECO:0000313" key="3">
    <source>
        <dbReference type="Proteomes" id="UP000053105"/>
    </source>
</evidence>